<comment type="subcellular location">
    <subcellularLocation>
        <location evidence="1">Cytoplasm</location>
    </subcellularLocation>
    <subcellularLocation>
        <location evidence="1">Nucleus</location>
    </subcellularLocation>
</comment>
<dbReference type="EMBL" id="KI536661">
    <property type="protein sequence ID" value="ESR54394.1"/>
    <property type="molecule type" value="Genomic_DNA"/>
</dbReference>
<keyword evidence="2" id="KW-1133">Transmembrane helix</keyword>
<dbReference type="KEGG" id="cic:CICLE_v10024175mg"/>
<dbReference type="GO" id="GO:0005634">
    <property type="term" value="C:nucleus"/>
    <property type="evidence" value="ECO:0007669"/>
    <property type="project" value="UniProtKB-SubCell"/>
</dbReference>
<keyword evidence="1" id="KW-0143">Chaperone</keyword>
<dbReference type="GO" id="GO:0006457">
    <property type="term" value="P:protein folding"/>
    <property type="evidence" value="ECO:0007669"/>
    <property type="project" value="TreeGrafter"/>
</dbReference>
<comment type="subunit">
    <text evidence="1">Interacts with HSP90 in an ATP-dependent manner.</text>
</comment>
<dbReference type="InterPro" id="IPR008978">
    <property type="entry name" value="HSP20-like_chaperone"/>
</dbReference>
<organism evidence="3 4">
    <name type="scientific">Citrus clementina</name>
    <name type="common">Clementine</name>
    <name type="synonym">Citrus deliciosa x Citrus sinensis</name>
    <dbReference type="NCBI Taxonomy" id="85681"/>
    <lineage>
        <taxon>Eukaryota</taxon>
        <taxon>Viridiplantae</taxon>
        <taxon>Streptophyta</taxon>
        <taxon>Embryophyta</taxon>
        <taxon>Tracheophyta</taxon>
        <taxon>Spermatophyta</taxon>
        <taxon>Magnoliopsida</taxon>
        <taxon>eudicotyledons</taxon>
        <taxon>Gunneridae</taxon>
        <taxon>Pentapetalae</taxon>
        <taxon>rosids</taxon>
        <taxon>malvids</taxon>
        <taxon>Sapindales</taxon>
        <taxon>Rutaceae</taxon>
        <taxon>Aurantioideae</taxon>
        <taxon>Citrus</taxon>
    </lineage>
</organism>
<dbReference type="PANTHER" id="PTHR22932">
    <property type="entry name" value="TELOMERASE-BINDING PROTEIN P23 HSP90 CO-CHAPERONE"/>
    <property type="match status" value="1"/>
</dbReference>
<reference evidence="3 4" key="1">
    <citation type="submission" date="2013-10" db="EMBL/GenBank/DDBJ databases">
        <authorList>
            <consortium name="International Citrus Genome Consortium"/>
            <person name="Jenkins J."/>
            <person name="Schmutz J."/>
            <person name="Prochnik S."/>
            <person name="Rokhsar D."/>
            <person name="Gmitter F."/>
            <person name="Ollitrault P."/>
            <person name="Machado M."/>
            <person name="Talon M."/>
            <person name="Wincker P."/>
            <person name="Jaillon O."/>
            <person name="Morgante M."/>
        </authorList>
    </citation>
    <scope>NUCLEOTIDE SEQUENCE</scope>
    <source>
        <strain evidence="4">cv. Clemenules</strain>
    </source>
</reference>
<gene>
    <name evidence="3" type="ORF">CICLE_v10024175mg</name>
</gene>
<dbReference type="Gramene" id="ESR54394">
    <property type="protein sequence ID" value="ESR54394"/>
    <property type="gene ID" value="CICLE_v10024175mg"/>
</dbReference>
<comment type="function">
    <text evidence="1">Acts as a co-chaperone for HSP90.</text>
</comment>
<dbReference type="InterPro" id="IPR045250">
    <property type="entry name" value="p23-like"/>
</dbReference>
<dbReference type="GO" id="GO:0005829">
    <property type="term" value="C:cytosol"/>
    <property type="evidence" value="ECO:0007669"/>
    <property type="project" value="TreeGrafter"/>
</dbReference>
<evidence type="ECO:0000256" key="2">
    <source>
        <dbReference type="SAM" id="Phobius"/>
    </source>
</evidence>
<comment type="similarity">
    <text evidence="1">Belongs to the p23/wos2 family.</text>
</comment>
<evidence type="ECO:0000313" key="3">
    <source>
        <dbReference type="EMBL" id="ESR54394.1"/>
    </source>
</evidence>
<keyword evidence="1" id="KW-0963">Cytoplasm</keyword>
<dbReference type="Proteomes" id="UP000030687">
    <property type="component" value="Unassembled WGS sequence"/>
</dbReference>
<dbReference type="STRING" id="85681.V4VND0"/>
<dbReference type="Gene3D" id="2.60.40.790">
    <property type="match status" value="1"/>
</dbReference>
<dbReference type="PANTHER" id="PTHR22932:SF1">
    <property type="entry name" value="CO-CHAPERONE PROTEIN DAF-41"/>
    <property type="match status" value="1"/>
</dbReference>
<accession>V4VND0</accession>
<feature type="non-terminal residue" evidence="3">
    <location>
        <position position="1"/>
    </location>
</feature>
<dbReference type="AlphaFoldDB" id="V4VND0"/>
<sequence>KCKTKVGLRNIICSVQKEEKGWWKRLLKSEEKPAPYIKVDWNKWCNQGDEGSNSDLASNDDDAEESWLQRLFNILPLEKGIAYGSLIVGIFPLIFGSFVGELGSVAGI</sequence>
<keyword evidence="2" id="KW-0812">Transmembrane</keyword>
<dbReference type="GO" id="GO:0051087">
    <property type="term" value="F:protein-folding chaperone binding"/>
    <property type="evidence" value="ECO:0007669"/>
    <property type="project" value="TreeGrafter"/>
</dbReference>
<dbReference type="GO" id="GO:0051131">
    <property type="term" value="P:chaperone-mediated protein complex assembly"/>
    <property type="evidence" value="ECO:0007669"/>
    <property type="project" value="TreeGrafter"/>
</dbReference>
<dbReference type="eggNOG" id="ENOG502SYWS">
    <property type="taxonomic scope" value="Eukaryota"/>
</dbReference>
<feature type="transmembrane region" description="Helical" evidence="2">
    <location>
        <begin position="80"/>
        <end position="99"/>
    </location>
</feature>
<name>V4VND0_CITCL</name>
<proteinExistence type="inferred from homology"/>
<evidence type="ECO:0000256" key="1">
    <source>
        <dbReference type="RuleBase" id="RU369032"/>
    </source>
</evidence>
<evidence type="ECO:0000313" key="4">
    <source>
        <dbReference type="Proteomes" id="UP000030687"/>
    </source>
</evidence>
<dbReference type="InParanoid" id="V4VND0"/>
<keyword evidence="2" id="KW-0472">Membrane</keyword>
<protein>
    <recommendedName>
        <fullName evidence="1">Co-chaperone protein p23</fullName>
    </recommendedName>
</protein>
<dbReference type="GO" id="GO:0051879">
    <property type="term" value="F:Hsp90 protein binding"/>
    <property type="evidence" value="ECO:0007669"/>
    <property type="project" value="UniProtKB-UniRule"/>
</dbReference>
<dbReference type="SUPFAM" id="SSF49764">
    <property type="entry name" value="HSP20-like chaperones"/>
    <property type="match status" value="1"/>
</dbReference>
<keyword evidence="4" id="KW-1185">Reference proteome</keyword>
<keyword evidence="1" id="KW-0539">Nucleus</keyword>